<dbReference type="PANTHER" id="PTHR40518">
    <property type="entry name" value="ACETOACETATE DECARBOXYLASE"/>
    <property type="match status" value="1"/>
</dbReference>
<sequence>MSTFASGEPAHHPVKRALAPWKLTAEVYMLFLTLKELPQDVHDELEGEMGGWNDEGKGVFEGGLGTVVVIRYKDTPVGPYDELLLAPGKFTVPQLTATSSTHAHVKIPQKAQRISRIYVSQRTTTYNGRLNWNIPKHLARFSFSSPPTPPGGSPPSSLTVQVFPPGTKEGGGGAPFFACTLKPWKWVPPIPLNTKYLPLSLAAAQPPLPAALGHEEDVREVLGGLEVDEYDLSPQKEAAVLVGTERWRAFDIAAVTPRARGCWVEVHESKEGEVVEESGKRWWPRGLGEWSVGAWMEDVDWKLGEVVEWTV</sequence>
<organism evidence="1 2">
    <name type="scientific">Alternaria panax</name>
    <dbReference type="NCBI Taxonomy" id="48097"/>
    <lineage>
        <taxon>Eukaryota</taxon>
        <taxon>Fungi</taxon>
        <taxon>Dikarya</taxon>
        <taxon>Ascomycota</taxon>
        <taxon>Pezizomycotina</taxon>
        <taxon>Dothideomycetes</taxon>
        <taxon>Pleosporomycetidae</taxon>
        <taxon>Pleosporales</taxon>
        <taxon>Pleosporineae</taxon>
        <taxon>Pleosporaceae</taxon>
        <taxon>Alternaria</taxon>
        <taxon>Alternaria sect. Panax</taxon>
    </lineage>
</organism>
<dbReference type="Proteomes" id="UP001199106">
    <property type="component" value="Unassembled WGS sequence"/>
</dbReference>
<proteinExistence type="predicted"/>
<dbReference type="EMBL" id="JAANER010000006">
    <property type="protein sequence ID" value="KAG9187953.1"/>
    <property type="molecule type" value="Genomic_DNA"/>
</dbReference>
<keyword evidence="2" id="KW-1185">Reference proteome</keyword>
<reference evidence="1" key="1">
    <citation type="submission" date="2021-07" db="EMBL/GenBank/DDBJ databases">
        <title>Genome Resource of American Ginseng Black Spot Pathogen Alternaria panax.</title>
        <authorList>
            <person name="Qiu C."/>
            <person name="Wang W."/>
            <person name="Liu Z."/>
        </authorList>
    </citation>
    <scope>NUCLEOTIDE SEQUENCE</scope>
    <source>
        <strain evidence="1">BNCC115425</strain>
    </source>
</reference>
<dbReference type="PANTHER" id="PTHR40518:SF1">
    <property type="entry name" value="ACETOACETATE DECARBOXYLASE"/>
    <property type="match status" value="1"/>
</dbReference>
<dbReference type="AlphaFoldDB" id="A0AAD4FFF4"/>
<name>A0AAD4FFF4_9PLEO</name>
<evidence type="ECO:0000313" key="1">
    <source>
        <dbReference type="EMBL" id="KAG9187953.1"/>
    </source>
</evidence>
<evidence type="ECO:0000313" key="2">
    <source>
        <dbReference type="Proteomes" id="UP001199106"/>
    </source>
</evidence>
<comment type="caution">
    <text evidence="1">The sequence shown here is derived from an EMBL/GenBank/DDBJ whole genome shotgun (WGS) entry which is preliminary data.</text>
</comment>
<dbReference type="SUPFAM" id="SSF160104">
    <property type="entry name" value="Acetoacetate decarboxylase-like"/>
    <property type="match status" value="1"/>
</dbReference>
<protein>
    <submittedName>
        <fullName evidence="1">Uncharacterized protein</fullName>
    </submittedName>
</protein>
<dbReference type="InterPro" id="IPR023375">
    <property type="entry name" value="ADC_dom_sf"/>
</dbReference>
<accession>A0AAD4FFF4</accession>
<gene>
    <name evidence="1" type="ORF">G6011_01876</name>
</gene>